<protein>
    <submittedName>
        <fullName evidence="7">FAD/FMN-containing dehydrogenase</fullName>
    </submittedName>
</protein>
<comment type="cofactor">
    <cofactor evidence="1">
        <name>FAD</name>
        <dbReference type="ChEBI" id="CHEBI:57692"/>
    </cofactor>
</comment>
<dbReference type="RefSeq" id="WP_130445955.1">
    <property type="nucleotide sequence ID" value="NZ_SHKR01000013.1"/>
</dbReference>
<proteinExistence type="inferred from homology"/>
<accession>A0A4Q7WW11</accession>
<evidence type="ECO:0000256" key="1">
    <source>
        <dbReference type="ARBA" id="ARBA00001974"/>
    </source>
</evidence>
<keyword evidence="3" id="KW-0285">Flavoprotein</keyword>
<dbReference type="SUPFAM" id="SSF55103">
    <property type="entry name" value="FAD-linked oxidases, C-terminal domain"/>
    <property type="match status" value="1"/>
</dbReference>
<dbReference type="InterPro" id="IPR012951">
    <property type="entry name" value="BBE"/>
</dbReference>
<organism evidence="7 8">
    <name type="scientific">Kribbella rubisoli</name>
    <dbReference type="NCBI Taxonomy" id="3075929"/>
    <lineage>
        <taxon>Bacteria</taxon>
        <taxon>Bacillati</taxon>
        <taxon>Actinomycetota</taxon>
        <taxon>Actinomycetes</taxon>
        <taxon>Propionibacteriales</taxon>
        <taxon>Kribbellaceae</taxon>
        <taxon>Kribbella</taxon>
    </lineage>
</organism>
<dbReference type="AlphaFoldDB" id="A0A4Q7WW11"/>
<feature type="domain" description="FAD-binding PCMH-type" evidence="6">
    <location>
        <begin position="35"/>
        <end position="205"/>
    </location>
</feature>
<dbReference type="Gene3D" id="3.30.43.10">
    <property type="entry name" value="Uridine Diphospho-n-acetylenolpyruvylglucosamine Reductase, domain 2"/>
    <property type="match status" value="1"/>
</dbReference>
<dbReference type="InterPro" id="IPR036318">
    <property type="entry name" value="FAD-bd_PCMH-like_sf"/>
</dbReference>
<dbReference type="PROSITE" id="PS00862">
    <property type="entry name" value="OX2_COVAL_FAD"/>
    <property type="match status" value="1"/>
</dbReference>
<dbReference type="InterPro" id="IPR006094">
    <property type="entry name" value="Oxid_FAD_bind_N"/>
</dbReference>
<dbReference type="PANTHER" id="PTHR42973:SF39">
    <property type="entry name" value="FAD-BINDING PCMH-TYPE DOMAIN-CONTAINING PROTEIN"/>
    <property type="match status" value="1"/>
</dbReference>
<name>A0A4Q7WW11_9ACTN</name>
<dbReference type="Gene3D" id="3.30.465.10">
    <property type="match status" value="1"/>
</dbReference>
<comment type="caution">
    <text evidence="7">The sequence shown here is derived from an EMBL/GenBank/DDBJ whole genome shotgun (WGS) entry which is preliminary data.</text>
</comment>
<dbReference type="InterPro" id="IPR050416">
    <property type="entry name" value="FAD-linked_Oxidoreductase"/>
</dbReference>
<dbReference type="InterPro" id="IPR016169">
    <property type="entry name" value="FAD-bd_PCMH_sub2"/>
</dbReference>
<evidence type="ECO:0000313" key="8">
    <source>
        <dbReference type="Proteomes" id="UP000292027"/>
    </source>
</evidence>
<dbReference type="OrthoDB" id="3682986at2"/>
<dbReference type="Pfam" id="PF01565">
    <property type="entry name" value="FAD_binding_4"/>
    <property type="match status" value="1"/>
</dbReference>
<reference evidence="7 8" key="1">
    <citation type="journal article" date="2015" name="Stand. Genomic Sci.">
        <title>Genomic Encyclopedia of Bacterial and Archaeal Type Strains, Phase III: the genomes of soil and plant-associated and newly described type strains.</title>
        <authorList>
            <person name="Whitman W.B."/>
            <person name="Woyke T."/>
            <person name="Klenk H.P."/>
            <person name="Zhou Y."/>
            <person name="Lilburn T.G."/>
            <person name="Beck B.J."/>
            <person name="De Vos P."/>
            <person name="Vandamme P."/>
            <person name="Eisen J.A."/>
            <person name="Garrity G."/>
            <person name="Hugenholtz P."/>
            <person name="Kyrpides N.C."/>
        </authorList>
    </citation>
    <scope>NUCLEOTIDE SEQUENCE [LARGE SCALE GENOMIC DNA]</scope>
    <source>
        <strain evidence="7 8">VKM Ac-2540</strain>
    </source>
</reference>
<evidence type="ECO:0000256" key="4">
    <source>
        <dbReference type="ARBA" id="ARBA00022827"/>
    </source>
</evidence>
<dbReference type="InterPro" id="IPR016164">
    <property type="entry name" value="FAD-linked_Oxase-like_C"/>
</dbReference>
<comment type="similarity">
    <text evidence="2">Belongs to the oxygen-dependent FAD-linked oxidoreductase family.</text>
</comment>
<sequence length="463" mass="49930">MTQTVGELRAAVSGAVFAPEDDGYDTARRLWNAEHVREPAVIAQVHSAEDVQAAVRYAVAEGLEIAVRGGGHSIAGLSSVDGGLMIELSRLNQVTVDPEARRARVGGGALLRDLDAATQEHGLAVPAGLIGHTGVGGLTLGGGMGWLTRMHGLTIDNLESVQLVTADGSIVRAAEDENADLFWAVRGGGGNFGVVTEFEFRLHQVGPIVNFGLAFWGQDQGAELLRAAREVIPTLPREVNVVIAALNAPPAPFVPEEHRFRPGFALVVVGFGSPEQHAEAVARLQETLPPLFQVVTPMPYVAVQQLLDEANGPGMYHYEKGAYLETLSDEAIDVYTSQQVHKTSPMSAAMIYHLDEGYLETDDDATSFGGQRSERYAMFVIATTPVPEALGAERAWVRTLWDAIQPYAINIGSYVNGMAEPDAARIRASYGDKYERLVELKRKYDPDNVFHRNQNINPAAIGS</sequence>
<evidence type="ECO:0000256" key="3">
    <source>
        <dbReference type="ARBA" id="ARBA00022630"/>
    </source>
</evidence>
<dbReference type="InterPro" id="IPR016167">
    <property type="entry name" value="FAD-bd_PCMH_sub1"/>
</dbReference>
<dbReference type="InterPro" id="IPR016166">
    <property type="entry name" value="FAD-bd_PCMH"/>
</dbReference>
<keyword evidence="5" id="KW-0560">Oxidoreductase</keyword>
<dbReference type="Gene3D" id="3.40.462.20">
    <property type="match status" value="1"/>
</dbReference>
<keyword evidence="4" id="KW-0274">FAD</keyword>
<dbReference type="SUPFAM" id="SSF56176">
    <property type="entry name" value="FAD-binding/transporter-associated domain-like"/>
    <property type="match status" value="1"/>
</dbReference>
<dbReference type="GO" id="GO:0071949">
    <property type="term" value="F:FAD binding"/>
    <property type="evidence" value="ECO:0007669"/>
    <property type="project" value="InterPro"/>
</dbReference>
<dbReference type="PANTHER" id="PTHR42973">
    <property type="entry name" value="BINDING OXIDOREDUCTASE, PUTATIVE (AFU_ORTHOLOGUE AFUA_1G17690)-RELATED"/>
    <property type="match status" value="1"/>
</dbReference>
<dbReference type="PROSITE" id="PS51387">
    <property type="entry name" value="FAD_PCMH"/>
    <property type="match status" value="1"/>
</dbReference>
<dbReference type="GO" id="GO:0016491">
    <property type="term" value="F:oxidoreductase activity"/>
    <property type="evidence" value="ECO:0007669"/>
    <property type="project" value="UniProtKB-KW"/>
</dbReference>
<evidence type="ECO:0000256" key="2">
    <source>
        <dbReference type="ARBA" id="ARBA00005466"/>
    </source>
</evidence>
<evidence type="ECO:0000259" key="6">
    <source>
        <dbReference type="PROSITE" id="PS51387"/>
    </source>
</evidence>
<dbReference type="EMBL" id="SHKR01000013">
    <property type="protein sequence ID" value="RZU13729.1"/>
    <property type="molecule type" value="Genomic_DNA"/>
</dbReference>
<keyword evidence="8" id="KW-1185">Reference proteome</keyword>
<dbReference type="InterPro" id="IPR006093">
    <property type="entry name" value="Oxy_OxRdtase_FAD_BS"/>
</dbReference>
<evidence type="ECO:0000256" key="5">
    <source>
        <dbReference type="ARBA" id="ARBA00023002"/>
    </source>
</evidence>
<gene>
    <name evidence="7" type="ORF">EV645_4582</name>
</gene>
<evidence type="ECO:0000313" key="7">
    <source>
        <dbReference type="EMBL" id="RZU13729.1"/>
    </source>
</evidence>
<dbReference type="Proteomes" id="UP000292027">
    <property type="component" value="Unassembled WGS sequence"/>
</dbReference>
<dbReference type="Pfam" id="PF08031">
    <property type="entry name" value="BBE"/>
    <property type="match status" value="1"/>
</dbReference>